<name>A0ABZ0Z374_9CAUD</name>
<evidence type="ECO:0000313" key="2">
    <source>
        <dbReference type="Proteomes" id="UP001358193"/>
    </source>
</evidence>
<dbReference type="Proteomes" id="UP001358193">
    <property type="component" value="Segment"/>
</dbReference>
<keyword evidence="2" id="KW-1185">Reference proteome</keyword>
<proteinExistence type="predicted"/>
<reference evidence="1 2" key="1">
    <citation type="submission" date="2023-11" db="EMBL/GenBank/DDBJ databases">
        <authorList>
            <person name="Cook R."/>
            <person name="Crisci M."/>
            <person name="Pye H."/>
            <person name="Adriaenssens E."/>
            <person name="Santini J."/>
        </authorList>
    </citation>
    <scope>NUCLEOTIDE SEQUENCE [LARGE SCALE GENOMIC DNA]</scope>
    <source>
        <strain evidence="1">Lak_Megaphage_Sonny</strain>
    </source>
</reference>
<sequence>MLIKNENENTFKKSVIKLTDFLFLIKNSK</sequence>
<evidence type="ECO:0000313" key="1">
    <source>
        <dbReference type="EMBL" id="WQJ53649.1"/>
    </source>
</evidence>
<accession>A0ABZ0Z374</accession>
<protein>
    <submittedName>
        <fullName evidence="1">Uncharacterized protein</fullName>
    </submittedName>
</protein>
<organism evidence="1 2">
    <name type="scientific">phage Lak_Megaphage_Sonny</name>
    <dbReference type="NCBI Taxonomy" id="3109229"/>
    <lineage>
        <taxon>Viruses</taxon>
        <taxon>Duplodnaviria</taxon>
        <taxon>Heunggongvirae</taxon>
        <taxon>Uroviricota</taxon>
        <taxon>Caudoviricetes</taxon>
        <taxon>Caudoviricetes code 15 clade</taxon>
    </lineage>
</organism>
<dbReference type="EMBL" id="OR769223">
    <property type="protein sequence ID" value="WQJ53649.1"/>
    <property type="molecule type" value="Genomic_DNA"/>
</dbReference>